<keyword evidence="3" id="KW-0804">Transcription</keyword>
<dbReference type="SMART" id="SM00345">
    <property type="entry name" value="HTH_GNTR"/>
    <property type="match status" value="1"/>
</dbReference>
<dbReference type="PROSITE" id="PS50949">
    <property type="entry name" value="HTH_GNTR"/>
    <property type="match status" value="1"/>
</dbReference>
<evidence type="ECO:0000256" key="2">
    <source>
        <dbReference type="ARBA" id="ARBA00023125"/>
    </source>
</evidence>
<dbReference type="PANTHER" id="PTHR43537:SF5">
    <property type="entry name" value="UXU OPERON TRANSCRIPTIONAL REGULATOR"/>
    <property type="match status" value="1"/>
</dbReference>
<dbReference type="SUPFAM" id="SSF48008">
    <property type="entry name" value="GntR ligand-binding domain-like"/>
    <property type="match status" value="1"/>
</dbReference>
<dbReference type="Pfam" id="PF07729">
    <property type="entry name" value="FCD"/>
    <property type="match status" value="1"/>
</dbReference>
<name>A0A4R6DJD4_9RHOO</name>
<dbReference type="RefSeq" id="WP_246034946.1">
    <property type="nucleotide sequence ID" value="NZ_SNVV01000034.1"/>
</dbReference>
<dbReference type="GO" id="GO:0003700">
    <property type="term" value="F:DNA-binding transcription factor activity"/>
    <property type="evidence" value="ECO:0007669"/>
    <property type="project" value="InterPro"/>
</dbReference>
<dbReference type="Proteomes" id="UP000295129">
    <property type="component" value="Unassembled WGS sequence"/>
</dbReference>
<evidence type="ECO:0000313" key="5">
    <source>
        <dbReference type="EMBL" id="TDN44494.1"/>
    </source>
</evidence>
<feature type="domain" description="HTH gntR-type" evidence="4">
    <location>
        <begin position="10"/>
        <end position="78"/>
    </location>
</feature>
<dbReference type="EMBL" id="SNVV01000034">
    <property type="protein sequence ID" value="TDN44494.1"/>
    <property type="molecule type" value="Genomic_DNA"/>
</dbReference>
<keyword evidence="2" id="KW-0238">DNA-binding</keyword>
<evidence type="ECO:0000256" key="3">
    <source>
        <dbReference type="ARBA" id="ARBA00023163"/>
    </source>
</evidence>
<keyword evidence="1" id="KW-0805">Transcription regulation</keyword>
<gene>
    <name evidence="5" type="ORF">C7389_1347</name>
</gene>
<organism evidence="5 6">
    <name type="scientific">Azoarcus indigens</name>
    <dbReference type="NCBI Taxonomy" id="29545"/>
    <lineage>
        <taxon>Bacteria</taxon>
        <taxon>Pseudomonadati</taxon>
        <taxon>Pseudomonadota</taxon>
        <taxon>Betaproteobacteria</taxon>
        <taxon>Rhodocyclales</taxon>
        <taxon>Zoogloeaceae</taxon>
        <taxon>Azoarcus</taxon>
    </lineage>
</organism>
<dbReference type="Gene3D" id="1.20.120.530">
    <property type="entry name" value="GntR ligand-binding domain-like"/>
    <property type="match status" value="1"/>
</dbReference>
<dbReference type="InterPro" id="IPR036390">
    <property type="entry name" value="WH_DNA-bd_sf"/>
</dbReference>
<comment type="caution">
    <text evidence="5">The sequence shown here is derived from an EMBL/GenBank/DDBJ whole genome shotgun (WGS) entry which is preliminary data.</text>
</comment>
<accession>A0A4R6DJD4</accession>
<dbReference type="CDD" id="cd07377">
    <property type="entry name" value="WHTH_GntR"/>
    <property type="match status" value="1"/>
</dbReference>
<dbReference type="Pfam" id="PF00392">
    <property type="entry name" value="GntR"/>
    <property type="match status" value="1"/>
</dbReference>
<dbReference type="GO" id="GO:0003677">
    <property type="term" value="F:DNA binding"/>
    <property type="evidence" value="ECO:0007669"/>
    <property type="project" value="UniProtKB-KW"/>
</dbReference>
<dbReference type="SMART" id="SM00895">
    <property type="entry name" value="FCD"/>
    <property type="match status" value="1"/>
</dbReference>
<evidence type="ECO:0000256" key="1">
    <source>
        <dbReference type="ARBA" id="ARBA00023015"/>
    </source>
</evidence>
<proteinExistence type="predicted"/>
<evidence type="ECO:0000259" key="4">
    <source>
        <dbReference type="PROSITE" id="PS50949"/>
    </source>
</evidence>
<dbReference type="Gene3D" id="1.10.10.10">
    <property type="entry name" value="Winged helix-like DNA-binding domain superfamily/Winged helix DNA-binding domain"/>
    <property type="match status" value="1"/>
</dbReference>
<protein>
    <submittedName>
        <fullName evidence="5">GntR family transcriptional regulator</fullName>
    </submittedName>
</protein>
<sequence>MMSGKLARPPRLSDAVSRQIESWIREMGLAPGTQLPTEKTLCERFGVSRAVVREAISRLRADGCVETRQGAGVFVAQPSVAAAFRLLGDEARSNGEIADIFELRCLVEAGAAELAARRRDDEDLARLSAALEAMDEALLGADGGSENGAQADDAFHVAVAAATGNAQLEHFLVFMGRQFSASRVPTWSAAGLQAGRAAAAQAEHRRIFDAILARDAEGAREAAIAHLSAAAERLGLDRRRP</sequence>
<dbReference type="InterPro" id="IPR036388">
    <property type="entry name" value="WH-like_DNA-bd_sf"/>
</dbReference>
<evidence type="ECO:0000313" key="6">
    <source>
        <dbReference type="Proteomes" id="UP000295129"/>
    </source>
</evidence>
<dbReference type="InterPro" id="IPR000524">
    <property type="entry name" value="Tscrpt_reg_HTH_GntR"/>
</dbReference>
<dbReference type="InterPro" id="IPR011711">
    <property type="entry name" value="GntR_C"/>
</dbReference>
<dbReference type="PRINTS" id="PR00035">
    <property type="entry name" value="HTHGNTR"/>
</dbReference>
<reference evidence="5 6" key="1">
    <citation type="submission" date="2019-03" db="EMBL/GenBank/DDBJ databases">
        <title>Genomic Encyclopedia of Type Strains, Phase IV (KMG-IV): sequencing the most valuable type-strain genomes for metagenomic binning, comparative biology and taxonomic classification.</title>
        <authorList>
            <person name="Goeker M."/>
        </authorList>
    </citation>
    <scope>NUCLEOTIDE SEQUENCE [LARGE SCALE GENOMIC DNA]</scope>
    <source>
        <strain evidence="5 6">DSM 12121</strain>
    </source>
</reference>
<dbReference type="AlphaFoldDB" id="A0A4R6DJD4"/>
<dbReference type="PANTHER" id="PTHR43537">
    <property type="entry name" value="TRANSCRIPTIONAL REGULATOR, GNTR FAMILY"/>
    <property type="match status" value="1"/>
</dbReference>
<dbReference type="SUPFAM" id="SSF46785">
    <property type="entry name" value="Winged helix' DNA-binding domain"/>
    <property type="match status" value="1"/>
</dbReference>
<keyword evidence="6" id="KW-1185">Reference proteome</keyword>
<dbReference type="InterPro" id="IPR008920">
    <property type="entry name" value="TF_FadR/GntR_C"/>
</dbReference>